<proteinExistence type="predicted"/>
<evidence type="ECO:0000313" key="2">
    <source>
        <dbReference type="EMBL" id="VVW11972.1"/>
    </source>
</evidence>
<evidence type="ECO:0000256" key="1">
    <source>
        <dbReference type="SAM" id="MobiDB-lite"/>
    </source>
</evidence>
<dbReference type="Gramene" id="NC3G0197510.1">
    <property type="protein sequence ID" value="NC3G0197510.1:cds"/>
    <property type="gene ID" value="NC3G0197510"/>
</dbReference>
<accession>A0A5K1BBM8</accession>
<reference evidence="2" key="1">
    <citation type="submission" date="2019-09" db="EMBL/GenBank/DDBJ databases">
        <authorList>
            <person name="Zhang L."/>
        </authorList>
    </citation>
    <scope>NUCLEOTIDE SEQUENCE</scope>
</reference>
<organism evidence="2">
    <name type="scientific">Nymphaea colorata</name>
    <name type="common">pocket water lily</name>
    <dbReference type="NCBI Taxonomy" id="210225"/>
    <lineage>
        <taxon>Eukaryota</taxon>
        <taxon>Viridiplantae</taxon>
        <taxon>Streptophyta</taxon>
        <taxon>Embryophyta</taxon>
        <taxon>Tracheophyta</taxon>
        <taxon>Spermatophyta</taxon>
        <taxon>Magnoliopsida</taxon>
        <taxon>Nymphaeales</taxon>
        <taxon>Nymphaeaceae</taxon>
        <taxon>Nymphaea</taxon>
    </lineage>
</organism>
<protein>
    <submittedName>
        <fullName evidence="2">Uncharacterized protein</fullName>
    </submittedName>
</protein>
<sequence>MEEVLPEAHRDGEASVLDLGVGFKKGHSWASTVDGDERPDLSKCPKIEVSLDDDVPVVGFHPEALHKFKEPFTCDSGRLVGRKSSPKQTIGSSLMRSGNSGNK</sequence>
<dbReference type="AlphaFoldDB" id="A0A5K1BBM8"/>
<name>A0A5K1BBM8_9MAGN</name>
<feature type="region of interest" description="Disordered" evidence="1">
    <location>
        <begin position="76"/>
        <end position="103"/>
    </location>
</feature>
<dbReference type="EMBL" id="LR721781">
    <property type="protein sequence ID" value="VVW11972.1"/>
    <property type="molecule type" value="Genomic_DNA"/>
</dbReference>
<gene>
    <name evidence="2" type="ORF">NYM_LOCUS14548</name>
</gene>
<feature type="compositionally biased region" description="Polar residues" evidence="1">
    <location>
        <begin position="86"/>
        <end position="103"/>
    </location>
</feature>